<feature type="domain" description="RNA polymerase sigma-70 region 4" evidence="1">
    <location>
        <begin position="150"/>
        <end position="199"/>
    </location>
</feature>
<dbReference type="GO" id="GO:0006352">
    <property type="term" value="P:DNA-templated transcription initiation"/>
    <property type="evidence" value="ECO:0007669"/>
    <property type="project" value="InterPro"/>
</dbReference>
<dbReference type="InterPro" id="IPR013324">
    <property type="entry name" value="RNA_pol_sigma_r3/r4-like"/>
</dbReference>
<protein>
    <recommendedName>
        <fullName evidence="1">RNA polymerase sigma-70 region 4 domain-containing protein</fullName>
    </recommendedName>
</protein>
<dbReference type="SUPFAM" id="SSF88659">
    <property type="entry name" value="Sigma3 and sigma4 domains of RNA polymerase sigma factors"/>
    <property type="match status" value="1"/>
</dbReference>
<evidence type="ECO:0000313" key="3">
    <source>
        <dbReference type="Proteomes" id="UP000287756"/>
    </source>
</evidence>
<dbReference type="GO" id="GO:0003700">
    <property type="term" value="F:DNA-binding transcription factor activity"/>
    <property type="evidence" value="ECO:0007669"/>
    <property type="project" value="InterPro"/>
</dbReference>
<dbReference type="Proteomes" id="UP000287756">
    <property type="component" value="Plasmid pLDW-31"/>
</dbReference>
<reference evidence="2 3" key="1">
    <citation type="submission" date="2018-01" db="EMBL/GenBank/DDBJ databases">
        <title>The whole genome sequencing and assembly of Halobacillus litoralis ERB031 strain.</title>
        <authorList>
            <person name="Lee S.-J."/>
            <person name="Park M.-K."/>
            <person name="Kim J.-Y."/>
            <person name="Lee Y.-J."/>
            <person name="Yi H."/>
            <person name="Bahn Y.-S."/>
            <person name="Kim J.F."/>
            <person name="Lee D.-W."/>
        </authorList>
    </citation>
    <scope>NUCLEOTIDE SEQUENCE [LARGE SCALE GENOMIC DNA]</scope>
    <source>
        <strain evidence="2 3">ERB 031</strain>
        <plasmid evidence="3">pldw-31</plasmid>
    </source>
</reference>
<dbReference type="NCBIfam" id="TIGR02937">
    <property type="entry name" value="sigma70-ECF"/>
    <property type="match status" value="1"/>
</dbReference>
<dbReference type="Gene3D" id="1.20.140.160">
    <property type="match status" value="1"/>
</dbReference>
<evidence type="ECO:0000313" key="2">
    <source>
        <dbReference type="EMBL" id="QAS54847.1"/>
    </source>
</evidence>
<proteinExistence type="predicted"/>
<dbReference type="EMBL" id="CP026119">
    <property type="protein sequence ID" value="QAS54847.1"/>
    <property type="molecule type" value="Genomic_DNA"/>
</dbReference>
<gene>
    <name evidence="2" type="ORF">HLI_21590</name>
</gene>
<dbReference type="KEGG" id="hli:HLI_21590"/>
<evidence type="ECO:0000259" key="1">
    <source>
        <dbReference type="Pfam" id="PF04545"/>
    </source>
</evidence>
<name>A0A410MJD6_9BACI</name>
<sequence>MFKEYNNYFSIEDQRLLLQFIKGHQELLENPLVISFLEKRENLTLLVQHLRSPSKQNKQALDEAFREYYTGVKILNYLSKTLYWEAVNFDKKKRKENIRFPLVVDGAASEEDSGYEESLVSEEESVENQIIESSRSFLIDRIGDIRLKTAFSSLTQRQKQLLEGVYGDNLTITETADKLGITQQGASKIHKLAIERLKKGMSKDK</sequence>
<dbReference type="AlphaFoldDB" id="A0A410MJD6"/>
<keyword evidence="2" id="KW-0614">Plasmid</keyword>
<accession>A0A410MJD6</accession>
<geneLocation type="plasmid" evidence="3">
    <name>pldw-31</name>
</geneLocation>
<dbReference type="InterPro" id="IPR007630">
    <property type="entry name" value="RNA_pol_sigma70_r4"/>
</dbReference>
<dbReference type="RefSeq" id="WP_128527075.1">
    <property type="nucleotide sequence ID" value="NZ_CP026119.1"/>
</dbReference>
<dbReference type="OrthoDB" id="2942336at2"/>
<dbReference type="Pfam" id="PF04545">
    <property type="entry name" value="Sigma70_r4"/>
    <property type="match status" value="1"/>
</dbReference>
<organism evidence="2 3">
    <name type="scientific">Halobacillus litoralis</name>
    <dbReference type="NCBI Taxonomy" id="45668"/>
    <lineage>
        <taxon>Bacteria</taxon>
        <taxon>Bacillati</taxon>
        <taxon>Bacillota</taxon>
        <taxon>Bacilli</taxon>
        <taxon>Bacillales</taxon>
        <taxon>Bacillaceae</taxon>
        <taxon>Halobacillus</taxon>
    </lineage>
</organism>
<dbReference type="InterPro" id="IPR014284">
    <property type="entry name" value="RNA_pol_sigma-70_dom"/>
</dbReference>